<proteinExistence type="inferred from homology"/>
<dbReference type="RefSeq" id="WP_390294152.1">
    <property type="nucleotide sequence ID" value="NZ_JBHSFU010000004.1"/>
</dbReference>
<evidence type="ECO:0000256" key="3">
    <source>
        <dbReference type="ARBA" id="ARBA00022679"/>
    </source>
</evidence>
<evidence type="ECO:0000256" key="11">
    <source>
        <dbReference type="ARBA" id="ARBA00048654"/>
    </source>
</evidence>
<accession>A0ABV9DHN9</accession>
<feature type="domain" description="BioF2-like acetyltransferase" evidence="12">
    <location>
        <begin position="180"/>
        <end position="306"/>
    </location>
</feature>
<protein>
    <recommendedName>
        <fullName evidence="9">Lipid II:glycine glycyltransferase</fullName>
        <ecNumber evidence="8">2.3.2.16</ecNumber>
    </recommendedName>
    <alternativeName>
        <fullName evidence="10">Factor essential for expression of methicillin resistance X</fullName>
    </alternativeName>
</protein>
<reference evidence="14" key="1">
    <citation type="journal article" date="2019" name="Int. J. Syst. Evol. Microbiol.">
        <title>The Global Catalogue of Microorganisms (GCM) 10K type strain sequencing project: providing services to taxonomists for standard genome sequencing and annotation.</title>
        <authorList>
            <consortium name="The Broad Institute Genomics Platform"/>
            <consortium name="The Broad Institute Genome Sequencing Center for Infectious Disease"/>
            <person name="Wu L."/>
            <person name="Ma J."/>
        </authorList>
    </citation>
    <scope>NUCLEOTIDE SEQUENCE [LARGE SCALE GENOMIC DNA]</scope>
    <source>
        <strain evidence="14">CGMCC 4.7426</strain>
    </source>
</reference>
<dbReference type="InterPro" id="IPR016181">
    <property type="entry name" value="Acyl_CoA_acyltransferase"/>
</dbReference>
<dbReference type="InterPro" id="IPR050644">
    <property type="entry name" value="PG_Glycine_Bridge_Synth"/>
</dbReference>
<evidence type="ECO:0000313" key="13">
    <source>
        <dbReference type="EMBL" id="MFC4557937.1"/>
    </source>
</evidence>
<evidence type="ECO:0000313" key="14">
    <source>
        <dbReference type="Proteomes" id="UP001595989"/>
    </source>
</evidence>
<keyword evidence="3" id="KW-0808">Transferase</keyword>
<comment type="caution">
    <text evidence="13">The sequence shown here is derived from an EMBL/GenBank/DDBJ whole genome shotgun (WGS) entry which is preliminary data.</text>
</comment>
<name>A0ABV9DHN9_9BACI</name>
<dbReference type="EMBL" id="JBHSFU010000004">
    <property type="protein sequence ID" value="MFC4557937.1"/>
    <property type="molecule type" value="Genomic_DNA"/>
</dbReference>
<dbReference type="InterPro" id="IPR003447">
    <property type="entry name" value="FEMABX"/>
</dbReference>
<keyword evidence="6" id="KW-0012">Acyltransferase</keyword>
<keyword evidence="4" id="KW-0133">Cell shape</keyword>
<evidence type="ECO:0000256" key="1">
    <source>
        <dbReference type="ARBA" id="ARBA00004496"/>
    </source>
</evidence>
<keyword evidence="7" id="KW-0961">Cell wall biogenesis/degradation</keyword>
<evidence type="ECO:0000256" key="5">
    <source>
        <dbReference type="ARBA" id="ARBA00022984"/>
    </source>
</evidence>
<comment type="catalytic activity">
    <reaction evidence="11">
        <text>beta-D-GlcNAc-(1-&gt;4)-Mur2Ac(oyl-L-Ala-D-isoglutaminyl-L-Lys-D-Ala-D-Ala)-di-trans,octa-cis-undecaprenyl diphosphate + glycyl-tRNA(Gly) = beta-D-GlcNAc-(1-&gt;4)-Mur2Ac(oyl-L-Ala-D-isoglutaminyl-L-Lys-(N(6)-Gly)-D-Ala-D-Ala)-di-trans,octa-cis-undecaprenyl diphosphate + tRNA(Gly) + H(+)</text>
        <dbReference type="Rhea" id="RHEA:30435"/>
        <dbReference type="Rhea" id="RHEA-COMP:9664"/>
        <dbReference type="Rhea" id="RHEA-COMP:9683"/>
        <dbReference type="ChEBI" id="CHEBI:15378"/>
        <dbReference type="ChEBI" id="CHEBI:62233"/>
        <dbReference type="ChEBI" id="CHEBI:62234"/>
        <dbReference type="ChEBI" id="CHEBI:78442"/>
        <dbReference type="ChEBI" id="CHEBI:78522"/>
        <dbReference type="EC" id="2.3.2.16"/>
    </reaction>
</comment>
<comment type="subcellular location">
    <subcellularLocation>
        <location evidence="1">Cytoplasm</location>
    </subcellularLocation>
</comment>
<gene>
    <name evidence="13" type="ORF">ACFO3D_06915</name>
</gene>
<evidence type="ECO:0000256" key="4">
    <source>
        <dbReference type="ARBA" id="ARBA00022960"/>
    </source>
</evidence>
<evidence type="ECO:0000256" key="7">
    <source>
        <dbReference type="ARBA" id="ARBA00023316"/>
    </source>
</evidence>
<sequence>MSISTISEVQKAKYNLLIIGLDEQEKWDQIVKGFNNYDVYYLSDYVKAFKIHGDGNPMLFYYEDENIKAINVVMKRDISVDSRFAGRIPSKTYYDITTPYGYGGFLIEGKVTEDSLKNLDDKYSSICKKEGIISEFVRFHPVLNNAEDLKGIYDVTTLGDTITVDLNSLDHIWNNFTSKNRNMIRKAMKSGVEIFWGRKPNLFDEFIGLYNATMDKDNALDYYYFNRDFYNSILNDLKYNSLMFYAMYEEKIIAMSMILYSNEQVHYHLSASDREYQHLAPSNLLLYEVACWACENDYKSFHLGGGLGSKEDSLYKFKKVFNKNSATKFSIGRKIVDEKKYRELIEIRDNEVGYNKNTQFFPSYRG</sequence>
<dbReference type="Pfam" id="PF13480">
    <property type="entry name" value="Acetyltransf_6"/>
    <property type="match status" value="1"/>
</dbReference>
<dbReference type="Proteomes" id="UP001595989">
    <property type="component" value="Unassembled WGS sequence"/>
</dbReference>
<evidence type="ECO:0000256" key="8">
    <source>
        <dbReference type="ARBA" id="ARBA00039074"/>
    </source>
</evidence>
<dbReference type="PROSITE" id="PS51191">
    <property type="entry name" value="FEMABX"/>
    <property type="match status" value="1"/>
</dbReference>
<keyword evidence="14" id="KW-1185">Reference proteome</keyword>
<evidence type="ECO:0000259" key="12">
    <source>
        <dbReference type="Pfam" id="PF13480"/>
    </source>
</evidence>
<evidence type="ECO:0000256" key="10">
    <source>
        <dbReference type="ARBA" id="ARBA00042933"/>
    </source>
</evidence>
<dbReference type="PANTHER" id="PTHR36174">
    <property type="entry name" value="LIPID II:GLYCINE GLYCYLTRANSFERASE"/>
    <property type="match status" value="1"/>
</dbReference>
<evidence type="ECO:0000256" key="2">
    <source>
        <dbReference type="ARBA" id="ARBA00009943"/>
    </source>
</evidence>
<keyword evidence="5" id="KW-0573">Peptidoglycan synthesis</keyword>
<evidence type="ECO:0000256" key="6">
    <source>
        <dbReference type="ARBA" id="ARBA00023315"/>
    </source>
</evidence>
<evidence type="ECO:0000256" key="9">
    <source>
        <dbReference type="ARBA" id="ARBA00040679"/>
    </source>
</evidence>
<dbReference type="InterPro" id="IPR038740">
    <property type="entry name" value="BioF2-like_GNAT_dom"/>
</dbReference>
<organism evidence="13 14">
    <name type="scientific">Virgibacillus kekensis</name>
    <dbReference type="NCBI Taxonomy" id="202261"/>
    <lineage>
        <taxon>Bacteria</taxon>
        <taxon>Bacillati</taxon>
        <taxon>Bacillota</taxon>
        <taxon>Bacilli</taxon>
        <taxon>Bacillales</taxon>
        <taxon>Bacillaceae</taxon>
        <taxon>Virgibacillus</taxon>
    </lineage>
</organism>
<dbReference type="SUPFAM" id="SSF55729">
    <property type="entry name" value="Acyl-CoA N-acyltransferases (Nat)"/>
    <property type="match status" value="1"/>
</dbReference>
<dbReference type="EC" id="2.3.2.16" evidence="8"/>
<comment type="similarity">
    <text evidence="2">Belongs to the FemABX family.</text>
</comment>
<dbReference type="PANTHER" id="PTHR36174:SF1">
    <property type="entry name" value="LIPID II:GLYCINE GLYCYLTRANSFERASE"/>
    <property type="match status" value="1"/>
</dbReference>
<dbReference type="Gene3D" id="3.40.630.30">
    <property type="match status" value="1"/>
</dbReference>